<evidence type="ECO:0000259" key="7">
    <source>
        <dbReference type="PROSITE" id="PS51918"/>
    </source>
</evidence>
<dbReference type="SFLD" id="SFLDS00029">
    <property type="entry name" value="Radical_SAM"/>
    <property type="match status" value="1"/>
</dbReference>
<proteinExistence type="predicted"/>
<evidence type="ECO:0000256" key="3">
    <source>
        <dbReference type="ARBA" id="ARBA00022691"/>
    </source>
</evidence>
<keyword evidence="9" id="KW-1185">Reference proteome</keyword>
<protein>
    <recommendedName>
        <fullName evidence="7">Radical SAM core domain-containing protein</fullName>
    </recommendedName>
</protein>
<feature type="domain" description="Radical SAM core" evidence="7">
    <location>
        <begin position="4"/>
        <end position="252"/>
    </location>
</feature>
<dbReference type="PROSITE" id="PS51918">
    <property type="entry name" value="RADICAL_SAM"/>
    <property type="match status" value="1"/>
</dbReference>
<keyword evidence="2" id="KW-0004">4Fe-4S</keyword>
<dbReference type="SFLD" id="SFLDG01067">
    <property type="entry name" value="SPASM/twitch_domain_containing"/>
    <property type="match status" value="1"/>
</dbReference>
<keyword evidence="4" id="KW-0479">Metal-binding</keyword>
<dbReference type="AlphaFoldDB" id="A0A1I3F6R5"/>
<accession>A0A1I3F6R5</accession>
<dbReference type="Gene3D" id="3.20.20.70">
    <property type="entry name" value="Aldolase class I"/>
    <property type="match status" value="1"/>
</dbReference>
<keyword evidence="6" id="KW-0411">Iron-sulfur</keyword>
<dbReference type="RefSeq" id="WP_083412974.1">
    <property type="nucleotide sequence ID" value="NZ_CBCRYP010000074.1"/>
</dbReference>
<name>A0A1I3F6R5_9RHOB</name>
<dbReference type="PROSITE" id="PS01305">
    <property type="entry name" value="MOAA_NIFB_PQQE"/>
    <property type="match status" value="1"/>
</dbReference>
<dbReference type="GO" id="GO:0046872">
    <property type="term" value="F:metal ion binding"/>
    <property type="evidence" value="ECO:0007669"/>
    <property type="project" value="UniProtKB-KW"/>
</dbReference>
<evidence type="ECO:0000256" key="6">
    <source>
        <dbReference type="ARBA" id="ARBA00023014"/>
    </source>
</evidence>
<dbReference type="InterPro" id="IPR013785">
    <property type="entry name" value="Aldolase_TIM"/>
</dbReference>
<dbReference type="GO" id="GO:0016491">
    <property type="term" value="F:oxidoreductase activity"/>
    <property type="evidence" value="ECO:0007669"/>
    <property type="project" value="InterPro"/>
</dbReference>
<dbReference type="InterPro" id="IPR058240">
    <property type="entry name" value="rSAM_sf"/>
</dbReference>
<dbReference type="Pfam" id="PF04055">
    <property type="entry name" value="Radical_SAM"/>
    <property type="match status" value="1"/>
</dbReference>
<dbReference type="PANTHER" id="PTHR43273">
    <property type="entry name" value="ANAEROBIC SULFATASE-MATURATING ENZYME HOMOLOG ASLB-RELATED"/>
    <property type="match status" value="1"/>
</dbReference>
<sequence length="406" mass="44500">MQIHPTCCLAVVKIASRCNLNCTYCYMYNLGDRTALAQPKTMPDAVIDATVDICMKHAAEHGLKRFRFVFHGGEPLMAGASKFQRLIEAARLRGRDVGVVPDFSIQTNGTLLTDYWCRRLADWGVSVGVSLDGPKAVNDRQRVTHTDEGSYDKVIAGWDRAKAHGLRPGILTVIDPVSAADKAYKHLRELGPINVDFLLPDVNHDRRPPGDLGGTPHADWLLDVFRLWYSEAERPFRVRVFEQIIATTLGLAYPNDSMGAGENEIVVIETDGEVGPVDTLRAAIPGASRTGVNVLRDSLAAALDHPLLRQYHGSNSSLCATCRACPINRICGGGYLSHRYSAARGFDNPSVYCNDLTKLITVVRRNVLDMLPDEALRQANLVPWSAAEVAAARGDIVAVLTADREE</sequence>
<dbReference type="InterPro" id="IPR000385">
    <property type="entry name" value="MoaA_NifB_PqqE_Fe-S-bd_CS"/>
</dbReference>
<gene>
    <name evidence="8" type="ORF">SAMN04488021_1633</name>
</gene>
<dbReference type="SFLD" id="SFLDG01386">
    <property type="entry name" value="main_SPASM_domain-containing"/>
    <property type="match status" value="1"/>
</dbReference>
<keyword evidence="3" id="KW-0949">S-adenosyl-L-methionine</keyword>
<dbReference type="CDD" id="cd01335">
    <property type="entry name" value="Radical_SAM"/>
    <property type="match status" value="1"/>
</dbReference>
<dbReference type="OrthoDB" id="9782387at2"/>
<dbReference type="GO" id="GO:0051539">
    <property type="term" value="F:4 iron, 4 sulfur cluster binding"/>
    <property type="evidence" value="ECO:0007669"/>
    <property type="project" value="UniProtKB-KW"/>
</dbReference>
<evidence type="ECO:0000256" key="1">
    <source>
        <dbReference type="ARBA" id="ARBA00001966"/>
    </source>
</evidence>
<keyword evidence="5" id="KW-0408">Iron</keyword>
<dbReference type="InterPro" id="IPR007197">
    <property type="entry name" value="rSAM"/>
</dbReference>
<evidence type="ECO:0000256" key="5">
    <source>
        <dbReference type="ARBA" id="ARBA00023004"/>
    </source>
</evidence>
<dbReference type="STRING" id="34004.SAMN04488021_1633"/>
<evidence type="ECO:0000256" key="2">
    <source>
        <dbReference type="ARBA" id="ARBA00022485"/>
    </source>
</evidence>
<evidence type="ECO:0000313" key="8">
    <source>
        <dbReference type="EMBL" id="SFI06840.1"/>
    </source>
</evidence>
<comment type="cofactor">
    <cofactor evidence="1">
        <name>[4Fe-4S] cluster</name>
        <dbReference type="ChEBI" id="CHEBI:49883"/>
    </cofactor>
</comment>
<dbReference type="SUPFAM" id="SSF102114">
    <property type="entry name" value="Radical SAM enzymes"/>
    <property type="match status" value="1"/>
</dbReference>
<dbReference type="PANTHER" id="PTHR43273:SF8">
    <property type="entry name" value="RADICAL SAM DOMAIN PROTEIN"/>
    <property type="match status" value="1"/>
</dbReference>
<evidence type="ECO:0000313" key="9">
    <source>
        <dbReference type="Proteomes" id="UP000183635"/>
    </source>
</evidence>
<dbReference type="SFLD" id="SFLDG01072">
    <property type="entry name" value="dehydrogenase_like"/>
    <property type="match status" value="1"/>
</dbReference>
<dbReference type="EMBL" id="FOPU01000063">
    <property type="protein sequence ID" value="SFI06840.1"/>
    <property type="molecule type" value="Genomic_DNA"/>
</dbReference>
<organism evidence="8 9">
    <name type="scientific">Paracoccus aminovorans</name>
    <dbReference type="NCBI Taxonomy" id="34004"/>
    <lineage>
        <taxon>Bacteria</taxon>
        <taxon>Pseudomonadati</taxon>
        <taxon>Pseudomonadota</taxon>
        <taxon>Alphaproteobacteria</taxon>
        <taxon>Rhodobacterales</taxon>
        <taxon>Paracoccaceae</taxon>
        <taxon>Paracoccus</taxon>
    </lineage>
</organism>
<reference evidence="8 9" key="1">
    <citation type="submission" date="2016-10" db="EMBL/GenBank/DDBJ databases">
        <authorList>
            <person name="de Groot N.N."/>
        </authorList>
    </citation>
    <scope>NUCLEOTIDE SEQUENCE [LARGE SCALE GENOMIC DNA]</scope>
    <source>
        <strain evidence="8 9">DSM 8537</strain>
    </source>
</reference>
<dbReference type="Proteomes" id="UP000183635">
    <property type="component" value="Unassembled WGS sequence"/>
</dbReference>
<dbReference type="InterPro" id="IPR023867">
    <property type="entry name" value="Sulphatase_maturase_rSAM"/>
</dbReference>
<evidence type="ECO:0000256" key="4">
    <source>
        <dbReference type="ARBA" id="ARBA00022723"/>
    </source>
</evidence>